<feature type="domain" description="DUF2147" evidence="2">
    <location>
        <begin position="23"/>
        <end position="132"/>
    </location>
</feature>
<evidence type="ECO:0000313" key="4">
    <source>
        <dbReference type="Proteomes" id="UP000441389"/>
    </source>
</evidence>
<evidence type="ECO:0000259" key="2">
    <source>
        <dbReference type="Pfam" id="PF09917"/>
    </source>
</evidence>
<reference evidence="3 4" key="1">
    <citation type="submission" date="2019-12" db="EMBL/GenBank/DDBJ databases">
        <authorList>
            <person name="Huq M.A."/>
        </authorList>
    </citation>
    <scope>NUCLEOTIDE SEQUENCE [LARGE SCALE GENOMIC DNA]</scope>
    <source>
        <strain evidence="3 4">MAH-20</strain>
    </source>
</reference>
<name>A0A6I4J8M8_9SPHN</name>
<dbReference type="InterPro" id="IPR019223">
    <property type="entry name" value="DUF2147"/>
</dbReference>
<feature type="signal peptide" evidence="1">
    <location>
        <begin position="1"/>
        <end position="17"/>
    </location>
</feature>
<dbReference type="PANTHER" id="PTHR36919:SF2">
    <property type="entry name" value="BLL6627 PROTEIN"/>
    <property type="match status" value="1"/>
</dbReference>
<accession>A0A6I4J8M8</accession>
<dbReference type="EMBL" id="WQMS01000016">
    <property type="protein sequence ID" value="MVO79171.1"/>
    <property type="molecule type" value="Genomic_DNA"/>
</dbReference>
<feature type="chain" id="PRO_5026308040" evidence="1">
    <location>
        <begin position="18"/>
        <end position="134"/>
    </location>
</feature>
<evidence type="ECO:0000313" key="3">
    <source>
        <dbReference type="EMBL" id="MVO79171.1"/>
    </source>
</evidence>
<evidence type="ECO:0000256" key="1">
    <source>
        <dbReference type="SAM" id="SignalP"/>
    </source>
</evidence>
<dbReference type="RefSeq" id="WP_157028090.1">
    <property type="nucleotide sequence ID" value="NZ_WQMS01000016.1"/>
</dbReference>
<dbReference type="Proteomes" id="UP000441389">
    <property type="component" value="Unassembled WGS sequence"/>
</dbReference>
<protein>
    <submittedName>
        <fullName evidence="3">DUF2147 domain-containing protein</fullName>
    </submittedName>
</protein>
<organism evidence="3 4">
    <name type="scientific">Sphingomonas horti</name>
    <dbReference type="NCBI Taxonomy" id="2682842"/>
    <lineage>
        <taxon>Bacteria</taxon>
        <taxon>Pseudomonadati</taxon>
        <taxon>Pseudomonadota</taxon>
        <taxon>Alphaproteobacteria</taxon>
        <taxon>Sphingomonadales</taxon>
        <taxon>Sphingomonadaceae</taxon>
        <taxon>Sphingomonas</taxon>
    </lineage>
</organism>
<gene>
    <name evidence="3" type="ORF">GON01_14650</name>
</gene>
<dbReference type="PANTHER" id="PTHR36919">
    <property type="entry name" value="BLR1215 PROTEIN"/>
    <property type="match status" value="1"/>
</dbReference>
<dbReference type="AlphaFoldDB" id="A0A6I4J8M8"/>
<sequence length="134" mass="14162">MKAPVLALALVAMPVFAAQPVTGAWLTDARDGIVEIAPCGDKLCGRLAKMLVAPKGSPTDRNNPDPALRDRPLVGLAVLTGFAPDGEVWRGTGYDPKAGKSYATTLQRLGPDTLKVKGCVMGFLCRSAIWTRAQ</sequence>
<keyword evidence="1" id="KW-0732">Signal</keyword>
<dbReference type="Gene3D" id="2.40.128.520">
    <property type="match status" value="1"/>
</dbReference>
<proteinExistence type="predicted"/>
<keyword evidence="4" id="KW-1185">Reference proteome</keyword>
<dbReference type="Pfam" id="PF09917">
    <property type="entry name" value="DUF2147"/>
    <property type="match status" value="1"/>
</dbReference>
<comment type="caution">
    <text evidence="3">The sequence shown here is derived from an EMBL/GenBank/DDBJ whole genome shotgun (WGS) entry which is preliminary data.</text>
</comment>